<feature type="compositionally biased region" description="Polar residues" evidence="13">
    <location>
        <begin position="346"/>
        <end position="358"/>
    </location>
</feature>
<dbReference type="EC" id="5.3.2.1" evidence="9"/>
<evidence type="ECO:0000256" key="10">
    <source>
        <dbReference type="ARBA" id="ARBA00041631"/>
    </source>
</evidence>
<evidence type="ECO:0000313" key="14">
    <source>
        <dbReference type="EMBL" id="KAK5166669.1"/>
    </source>
</evidence>
<feature type="compositionally biased region" description="Pro residues" evidence="13">
    <location>
        <begin position="1"/>
        <end position="15"/>
    </location>
</feature>
<dbReference type="Pfam" id="PF01187">
    <property type="entry name" value="MIF"/>
    <property type="match status" value="1"/>
</dbReference>
<accession>A0AAV9P2U1</accession>
<comment type="similarity">
    <text evidence="2">Belongs to the MIF family.</text>
</comment>
<name>A0AAV9P2U1_9PEZI</name>
<evidence type="ECO:0000256" key="8">
    <source>
        <dbReference type="ARBA" id="ARBA00038932"/>
    </source>
</evidence>
<evidence type="ECO:0000256" key="7">
    <source>
        <dbReference type="ARBA" id="ARBA00036823"/>
    </source>
</evidence>
<feature type="compositionally biased region" description="Low complexity" evidence="13">
    <location>
        <begin position="504"/>
        <end position="514"/>
    </location>
</feature>
<evidence type="ECO:0000256" key="12">
    <source>
        <dbReference type="ARBA" id="ARBA00042730"/>
    </source>
</evidence>
<dbReference type="EMBL" id="JAVRRT010000013">
    <property type="protein sequence ID" value="KAK5166669.1"/>
    <property type="molecule type" value="Genomic_DNA"/>
</dbReference>
<feature type="compositionally biased region" description="Polar residues" evidence="13">
    <location>
        <begin position="284"/>
        <end position="311"/>
    </location>
</feature>
<dbReference type="Proteomes" id="UP001337655">
    <property type="component" value="Unassembled WGS sequence"/>
</dbReference>
<evidence type="ECO:0000256" key="6">
    <source>
        <dbReference type="ARBA" id="ARBA00036735"/>
    </source>
</evidence>
<dbReference type="RefSeq" id="XP_064656551.1">
    <property type="nucleotide sequence ID" value="XM_064805446.1"/>
</dbReference>
<evidence type="ECO:0000313" key="15">
    <source>
        <dbReference type="Proteomes" id="UP001337655"/>
    </source>
</evidence>
<feature type="compositionally biased region" description="Basic and acidic residues" evidence="13">
    <location>
        <begin position="252"/>
        <end position="261"/>
    </location>
</feature>
<keyword evidence="15" id="KW-1185">Reference proteome</keyword>
<organism evidence="14 15">
    <name type="scientific">Saxophila tyrrhenica</name>
    <dbReference type="NCBI Taxonomy" id="1690608"/>
    <lineage>
        <taxon>Eukaryota</taxon>
        <taxon>Fungi</taxon>
        <taxon>Dikarya</taxon>
        <taxon>Ascomycota</taxon>
        <taxon>Pezizomycotina</taxon>
        <taxon>Dothideomycetes</taxon>
        <taxon>Dothideomycetidae</taxon>
        <taxon>Mycosphaerellales</taxon>
        <taxon>Extremaceae</taxon>
        <taxon>Saxophila</taxon>
    </lineage>
</organism>
<keyword evidence="3" id="KW-0202">Cytokine</keyword>
<dbReference type="PANTHER" id="PTHR11954:SF6">
    <property type="entry name" value="MACROPHAGE MIGRATION INHIBITORY FACTOR"/>
    <property type="match status" value="1"/>
</dbReference>
<evidence type="ECO:0000256" key="9">
    <source>
        <dbReference type="ARBA" id="ARBA00039086"/>
    </source>
</evidence>
<comment type="catalytic activity">
    <reaction evidence="6">
        <text>3-phenylpyruvate = enol-phenylpyruvate</text>
        <dbReference type="Rhea" id="RHEA:17097"/>
        <dbReference type="ChEBI" id="CHEBI:16815"/>
        <dbReference type="ChEBI" id="CHEBI:18005"/>
        <dbReference type="EC" id="5.3.2.1"/>
    </reaction>
</comment>
<feature type="compositionally biased region" description="Polar residues" evidence="13">
    <location>
        <begin position="522"/>
        <end position="532"/>
    </location>
</feature>
<keyword evidence="5" id="KW-0413">Isomerase</keyword>
<feature type="compositionally biased region" description="Polar residues" evidence="13">
    <location>
        <begin position="421"/>
        <end position="458"/>
    </location>
</feature>
<comment type="caution">
    <text evidence="14">The sequence shown here is derived from an EMBL/GenBank/DDBJ whole genome shotgun (WGS) entry which is preliminary data.</text>
</comment>
<dbReference type="AlphaFoldDB" id="A0AAV9P2U1"/>
<proteinExistence type="inferred from homology"/>
<evidence type="ECO:0000256" key="3">
    <source>
        <dbReference type="ARBA" id="ARBA00022514"/>
    </source>
</evidence>
<feature type="compositionally biased region" description="Basic and acidic residues" evidence="13">
    <location>
        <begin position="533"/>
        <end position="547"/>
    </location>
</feature>
<feature type="region of interest" description="Disordered" evidence="13">
    <location>
        <begin position="1"/>
        <end position="70"/>
    </location>
</feature>
<reference evidence="14 15" key="1">
    <citation type="submission" date="2023-08" db="EMBL/GenBank/DDBJ databases">
        <title>Black Yeasts Isolated from many extreme environments.</title>
        <authorList>
            <person name="Coleine C."/>
            <person name="Stajich J.E."/>
            <person name="Selbmann L."/>
        </authorList>
    </citation>
    <scope>NUCLEOTIDE SEQUENCE [LARGE SCALE GENOMIC DNA]</scope>
    <source>
        <strain evidence="14 15">CCFEE 5935</strain>
    </source>
</reference>
<evidence type="ECO:0000256" key="13">
    <source>
        <dbReference type="SAM" id="MobiDB-lite"/>
    </source>
</evidence>
<comment type="subcellular location">
    <subcellularLocation>
        <location evidence="1">Secreted</location>
    </subcellularLocation>
</comment>
<evidence type="ECO:0000256" key="4">
    <source>
        <dbReference type="ARBA" id="ARBA00022525"/>
    </source>
</evidence>
<sequence>MPPSASSPSPSPHPPFKFTDDDERETRPMSAGADSARTKRASSSYGVALTSTPSQDQQQKTSVNANAWKRKSAPGSEYADFVAGNSSTKDFGELLRLTQPGERGSGMSASHGDSAKRRSQYYEEGAMDGVKERQSPVIAELKTNVIIKDEFNLVTELSYHLAGRYNRPEECVLIRIDHSACLALGGNFDPCYHLTITTVPSQMSSSTNRRNAAMIQSFMEGAMKVPSERGIVTFVPIPEDYLAMNGQTMSGEAERLEKRSSVNDQNGLKSANKDATRRSMTFPAKSNSSLNGENKSNGSLTANMTNGKKSPSPTPPAQLQHKSSSSEKDGRPSTAHGGFDGLRMNGISTEILTGNNARLPNGRPKTFDGGSSSKPTSVQEPLKSTPRPHLASQQSQQSQKTPQRSSMTKRPTPINGPPPTTKTSTSARPPSALRTNSSSITPATARPTITNTTPSALPTETRAKNTYLDNISSLGKKGTPIPSNPIIRTTSPSADADDDEDAPAAKSAGASGKANTAKRRSTITATPSLPSNSKEKGEKGERGEKGKMRPPPVPVSSKEEEETRSLGSRLGKRKSFMKMFSRRSVPAWYEQ</sequence>
<dbReference type="InterPro" id="IPR014347">
    <property type="entry name" value="Tautomerase/MIF_sf"/>
</dbReference>
<dbReference type="GO" id="GO:0005576">
    <property type="term" value="C:extracellular region"/>
    <property type="evidence" value="ECO:0007669"/>
    <property type="project" value="UniProtKB-SubCell"/>
</dbReference>
<evidence type="ECO:0000256" key="1">
    <source>
        <dbReference type="ARBA" id="ARBA00004613"/>
    </source>
</evidence>
<dbReference type="GO" id="GO:0004167">
    <property type="term" value="F:dopachrome isomerase activity"/>
    <property type="evidence" value="ECO:0007669"/>
    <property type="project" value="UniProtKB-EC"/>
</dbReference>
<feature type="compositionally biased region" description="Polar residues" evidence="13">
    <location>
        <begin position="369"/>
        <end position="379"/>
    </location>
</feature>
<evidence type="ECO:0000256" key="11">
    <source>
        <dbReference type="ARBA" id="ARBA00041912"/>
    </source>
</evidence>
<dbReference type="SUPFAM" id="SSF55331">
    <property type="entry name" value="Tautomerase/MIF"/>
    <property type="match status" value="1"/>
</dbReference>
<keyword evidence="4" id="KW-0964">Secreted</keyword>
<evidence type="ECO:0000256" key="5">
    <source>
        <dbReference type="ARBA" id="ARBA00023235"/>
    </source>
</evidence>
<gene>
    <name evidence="14" type="ORF">LTR77_008213</name>
</gene>
<feature type="compositionally biased region" description="Low complexity" evidence="13">
    <location>
        <begin position="392"/>
        <end position="406"/>
    </location>
</feature>
<protein>
    <recommendedName>
        <fullName evidence="12">L-dopachrome isomerase</fullName>
        <ecNumber evidence="9">5.3.2.1</ecNumber>
        <ecNumber evidence="8">5.3.3.12</ecNumber>
    </recommendedName>
    <alternativeName>
        <fullName evidence="10">L-dopachrome tautomerase</fullName>
    </alternativeName>
    <alternativeName>
        <fullName evidence="11">Phenylpyruvate tautomerase</fullName>
    </alternativeName>
</protein>
<dbReference type="GO" id="GO:0050178">
    <property type="term" value="F:phenylpyruvate tautomerase activity"/>
    <property type="evidence" value="ECO:0007669"/>
    <property type="project" value="UniProtKB-EC"/>
</dbReference>
<dbReference type="GeneID" id="89929547"/>
<feature type="compositionally biased region" description="Polar residues" evidence="13">
    <location>
        <begin position="41"/>
        <end position="65"/>
    </location>
</feature>
<dbReference type="Gene3D" id="3.30.429.10">
    <property type="entry name" value="Macrophage Migration Inhibitory Factor"/>
    <property type="match status" value="1"/>
</dbReference>
<feature type="region of interest" description="Disordered" evidence="13">
    <location>
        <begin position="250"/>
        <end position="591"/>
    </location>
</feature>
<comment type="catalytic activity">
    <reaction evidence="7">
        <text>L-dopachrome = 5,6-dihydroxyindole-2-carboxylate</text>
        <dbReference type="Rhea" id="RHEA:13041"/>
        <dbReference type="ChEBI" id="CHEBI:16875"/>
        <dbReference type="ChEBI" id="CHEBI:57509"/>
        <dbReference type="EC" id="5.3.3.12"/>
    </reaction>
</comment>
<evidence type="ECO:0000256" key="2">
    <source>
        <dbReference type="ARBA" id="ARBA00005851"/>
    </source>
</evidence>
<dbReference type="PANTHER" id="PTHR11954">
    <property type="entry name" value="D-DOPACHROME DECARBOXYLASE"/>
    <property type="match status" value="1"/>
</dbReference>
<dbReference type="EC" id="5.3.3.12" evidence="8"/>
<dbReference type="InterPro" id="IPR001398">
    <property type="entry name" value="Macrophage_inhib_fac"/>
</dbReference>